<reference evidence="2" key="1">
    <citation type="submission" date="2021-01" db="EMBL/GenBank/DDBJ databases">
        <title>Whole genome shotgun sequence of Sinosporangium siamense NBRC 109515.</title>
        <authorList>
            <person name="Komaki H."/>
            <person name="Tamura T."/>
        </authorList>
    </citation>
    <scope>NUCLEOTIDE SEQUENCE</scope>
    <source>
        <strain evidence="2">NBRC 109515</strain>
    </source>
</reference>
<sequence>MADASPSPGASEPTPERIPSPKPSKSPRPSPSERSGQTGRVGSPERKPTAPAVALDRAIEAPARSSPTPETSPTPRGSTSEGPAPQVAGGKIENVKAKGGSVTFDIADNVCKFVVAQTNPGYQSEVTWQPYYIRVDLLDSTRKGSIIYCTWHGYSPLIQKWEER</sequence>
<evidence type="ECO:0000313" key="3">
    <source>
        <dbReference type="Proteomes" id="UP000606172"/>
    </source>
</evidence>
<evidence type="ECO:0000256" key="1">
    <source>
        <dbReference type="SAM" id="MobiDB-lite"/>
    </source>
</evidence>
<comment type="caution">
    <text evidence="2">The sequence shown here is derived from an EMBL/GenBank/DDBJ whole genome shotgun (WGS) entry which is preliminary data.</text>
</comment>
<dbReference type="AlphaFoldDB" id="A0A919RNV8"/>
<dbReference type="EMBL" id="BOOW01000056">
    <property type="protein sequence ID" value="GII97222.1"/>
    <property type="molecule type" value="Genomic_DNA"/>
</dbReference>
<protein>
    <submittedName>
        <fullName evidence="2">Uncharacterized protein</fullName>
    </submittedName>
</protein>
<accession>A0A919RNV8</accession>
<proteinExistence type="predicted"/>
<evidence type="ECO:0000313" key="2">
    <source>
        <dbReference type="EMBL" id="GII97222.1"/>
    </source>
</evidence>
<dbReference type="Proteomes" id="UP000606172">
    <property type="component" value="Unassembled WGS sequence"/>
</dbReference>
<organism evidence="2 3">
    <name type="scientific">Sinosporangium siamense</name>
    <dbReference type="NCBI Taxonomy" id="1367973"/>
    <lineage>
        <taxon>Bacteria</taxon>
        <taxon>Bacillati</taxon>
        <taxon>Actinomycetota</taxon>
        <taxon>Actinomycetes</taxon>
        <taxon>Streptosporangiales</taxon>
        <taxon>Streptosporangiaceae</taxon>
        <taxon>Sinosporangium</taxon>
    </lineage>
</organism>
<feature type="compositionally biased region" description="Pro residues" evidence="1">
    <location>
        <begin position="16"/>
        <end position="30"/>
    </location>
</feature>
<name>A0A919RNV8_9ACTN</name>
<feature type="region of interest" description="Disordered" evidence="1">
    <location>
        <begin position="1"/>
        <end position="90"/>
    </location>
</feature>
<keyword evidence="3" id="KW-1185">Reference proteome</keyword>
<gene>
    <name evidence="2" type="ORF">Ssi02_74530</name>
</gene>
<feature type="compositionally biased region" description="Low complexity" evidence="1">
    <location>
        <begin position="61"/>
        <end position="83"/>
    </location>
</feature>